<reference evidence="8" key="1">
    <citation type="journal article" date="2020" name="Nat. Commun.">
        <title>Large-scale genome sequencing of mycorrhizal fungi provides insights into the early evolution of symbiotic traits.</title>
        <authorList>
            <person name="Miyauchi S."/>
            <person name="Kiss E."/>
            <person name="Kuo A."/>
            <person name="Drula E."/>
            <person name="Kohler A."/>
            <person name="Sanchez-Garcia M."/>
            <person name="Morin E."/>
            <person name="Andreopoulos B."/>
            <person name="Barry K.W."/>
            <person name="Bonito G."/>
            <person name="Buee M."/>
            <person name="Carver A."/>
            <person name="Chen C."/>
            <person name="Cichocki N."/>
            <person name="Clum A."/>
            <person name="Culley D."/>
            <person name="Crous P.W."/>
            <person name="Fauchery L."/>
            <person name="Girlanda M."/>
            <person name="Hayes R.D."/>
            <person name="Keri Z."/>
            <person name="LaButti K."/>
            <person name="Lipzen A."/>
            <person name="Lombard V."/>
            <person name="Magnuson J."/>
            <person name="Maillard F."/>
            <person name="Murat C."/>
            <person name="Nolan M."/>
            <person name="Ohm R.A."/>
            <person name="Pangilinan J."/>
            <person name="Pereira M.F."/>
            <person name="Perotto S."/>
            <person name="Peter M."/>
            <person name="Pfister S."/>
            <person name="Riley R."/>
            <person name="Sitrit Y."/>
            <person name="Stielow J.B."/>
            <person name="Szollosi G."/>
            <person name="Zifcakova L."/>
            <person name="Stursova M."/>
            <person name="Spatafora J.W."/>
            <person name="Tedersoo L."/>
            <person name="Vaario L.M."/>
            <person name="Yamada A."/>
            <person name="Yan M."/>
            <person name="Wang P."/>
            <person name="Xu J."/>
            <person name="Bruns T."/>
            <person name="Baldrian P."/>
            <person name="Vilgalys R."/>
            <person name="Dunand C."/>
            <person name="Henrissat B."/>
            <person name="Grigoriev I.V."/>
            <person name="Hibbett D."/>
            <person name="Nagy L.G."/>
            <person name="Martin F.M."/>
        </authorList>
    </citation>
    <scope>NUCLEOTIDE SEQUENCE</scope>
    <source>
        <strain evidence="8">UH-Tt-Lm1</strain>
    </source>
</reference>
<dbReference type="EMBL" id="WIUZ02000018">
    <property type="protein sequence ID" value="KAF9779884.1"/>
    <property type="molecule type" value="Genomic_DNA"/>
</dbReference>
<accession>A0A9P6L2Z3</accession>
<dbReference type="PANTHER" id="PTHR12318:SF0">
    <property type="entry name" value="ACYL-COENZYME A DIPHOSPHATASE NUDT19"/>
    <property type="match status" value="1"/>
</dbReference>
<evidence type="ECO:0000256" key="3">
    <source>
        <dbReference type="ARBA" id="ARBA00022723"/>
    </source>
</evidence>
<name>A0A9P6L2Z3_9AGAM</name>
<dbReference type="GO" id="GO:0005739">
    <property type="term" value="C:mitochondrion"/>
    <property type="evidence" value="ECO:0007669"/>
    <property type="project" value="TreeGrafter"/>
</dbReference>
<evidence type="ECO:0000259" key="7">
    <source>
        <dbReference type="PROSITE" id="PS51462"/>
    </source>
</evidence>
<evidence type="ECO:0000256" key="5">
    <source>
        <dbReference type="ARBA" id="ARBA00022842"/>
    </source>
</evidence>
<dbReference type="CDD" id="cd18870">
    <property type="entry name" value="NUDIX_AcylCoAdiphos_Nudt19"/>
    <property type="match status" value="1"/>
</dbReference>
<evidence type="ECO:0000313" key="8">
    <source>
        <dbReference type="EMBL" id="KAF9779884.1"/>
    </source>
</evidence>
<dbReference type="PROSITE" id="PS51462">
    <property type="entry name" value="NUDIX"/>
    <property type="match status" value="1"/>
</dbReference>
<dbReference type="GO" id="GO:0046872">
    <property type="term" value="F:metal ion binding"/>
    <property type="evidence" value="ECO:0007669"/>
    <property type="project" value="UniProtKB-KW"/>
</dbReference>
<dbReference type="Gene3D" id="3.90.79.10">
    <property type="entry name" value="Nucleoside Triphosphate Pyrophosphohydrolase"/>
    <property type="match status" value="1"/>
</dbReference>
<feature type="domain" description="Nudix hydrolase" evidence="7">
    <location>
        <begin position="15"/>
        <end position="210"/>
    </location>
</feature>
<evidence type="ECO:0000313" key="9">
    <source>
        <dbReference type="Proteomes" id="UP000736335"/>
    </source>
</evidence>
<dbReference type="AlphaFoldDB" id="A0A9P6L2Z3"/>
<reference evidence="8" key="2">
    <citation type="submission" date="2020-11" db="EMBL/GenBank/DDBJ databases">
        <authorList>
            <consortium name="DOE Joint Genome Institute"/>
            <person name="Kuo A."/>
            <person name="Miyauchi S."/>
            <person name="Kiss E."/>
            <person name="Drula E."/>
            <person name="Kohler A."/>
            <person name="Sanchez-Garcia M."/>
            <person name="Andreopoulos B."/>
            <person name="Barry K.W."/>
            <person name="Bonito G."/>
            <person name="Buee M."/>
            <person name="Carver A."/>
            <person name="Chen C."/>
            <person name="Cichocki N."/>
            <person name="Clum A."/>
            <person name="Culley D."/>
            <person name="Crous P.W."/>
            <person name="Fauchery L."/>
            <person name="Girlanda M."/>
            <person name="Hayes R."/>
            <person name="Keri Z."/>
            <person name="Labutti K."/>
            <person name="Lipzen A."/>
            <person name="Lombard V."/>
            <person name="Magnuson J."/>
            <person name="Maillard F."/>
            <person name="Morin E."/>
            <person name="Murat C."/>
            <person name="Nolan M."/>
            <person name="Ohm R."/>
            <person name="Pangilinan J."/>
            <person name="Pereira M."/>
            <person name="Perotto S."/>
            <person name="Peter M."/>
            <person name="Riley R."/>
            <person name="Sitrit Y."/>
            <person name="Stielow B."/>
            <person name="Szollosi G."/>
            <person name="Zifcakova L."/>
            <person name="Stursova M."/>
            <person name="Spatafora J.W."/>
            <person name="Tedersoo L."/>
            <person name="Vaario L.-M."/>
            <person name="Yamada A."/>
            <person name="Yan M."/>
            <person name="Wang P."/>
            <person name="Xu J."/>
            <person name="Bruns T."/>
            <person name="Baldrian P."/>
            <person name="Vilgalys R."/>
            <person name="Henrissat B."/>
            <person name="Grigoriev I.V."/>
            <person name="Hibbett D."/>
            <person name="Nagy L.G."/>
            <person name="Martin F.M."/>
        </authorList>
    </citation>
    <scope>NUCLEOTIDE SEQUENCE</scope>
    <source>
        <strain evidence="8">UH-Tt-Lm1</strain>
    </source>
</reference>
<keyword evidence="9" id="KW-1185">Reference proteome</keyword>
<keyword evidence="4" id="KW-0378">Hydrolase</keyword>
<protein>
    <recommendedName>
        <fullName evidence="7">Nudix hydrolase domain-containing protein</fullName>
    </recommendedName>
</protein>
<organism evidence="8 9">
    <name type="scientific">Thelephora terrestris</name>
    <dbReference type="NCBI Taxonomy" id="56493"/>
    <lineage>
        <taxon>Eukaryota</taxon>
        <taxon>Fungi</taxon>
        <taxon>Dikarya</taxon>
        <taxon>Basidiomycota</taxon>
        <taxon>Agaricomycotina</taxon>
        <taxon>Agaricomycetes</taxon>
        <taxon>Thelephorales</taxon>
        <taxon>Thelephoraceae</taxon>
        <taxon>Thelephora</taxon>
    </lineage>
</organism>
<keyword evidence="3" id="KW-0479">Metal-binding</keyword>
<comment type="cofactor">
    <cofactor evidence="2">
        <name>Mg(2+)</name>
        <dbReference type="ChEBI" id="CHEBI:18420"/>
    </cofactor>
</comment>
<comment type="caution">
    <text evidence="8">The sequence shown here is derived from an EMBL/GenBank/DDBJ whole genome shotgun (WGS) entry which is preliminary data.</text>
</comment>
<dbReference type="InterPro" id="IPR015797">
    <property type="entry name" value="NUDIX_hydrolase-like_dom_sf"/>
</dbReference>
<evidence type="ECO:0000256" key="1">
    <source>
        <dbReference type="ARBA" id="ARBA00001936"/>
    </source>
</evidence>
<sequence>MVSASSVKNTAGPSVPRPSASLIVVNDRNEILLVQRNPNSRSFAGAHVFPGGNFDEDDGCHRVTAIRETFEETGLLLARSRVDAGSERSAFQRLDQDVLNRARQSILLGQMAFSKFLDDAGLTPAVDELLPFTEWITPVQVPRRFHARFYVTFLRDTTPSPSGFSHGSKRDFVPTPDGGQEVISARFVHPVEALRAHEAKEMLFMPPQHYLVHVLAEVLGGEGTGEEEEAQRERVRRLAAGAFGRMVVMPRQMKGGGDGSVVLAFEGDEVVGGRVGARHRSVIVPGPGGVPTEIELQRNVDVFETGGVGTTRDAKL</sequence>
<dbReference type="InterPro" id="IPR000086">
    <property type="entry name" value="NUDIX_hydrolase_dom"/>
</dbReference>
<evidence type="ECO:0000256" key="6">
    <source>
        <dbReference type="ARBA" id="ARBA00023211"/>
    </source>
</evidence>
<dbReference type="SUPFAM" id="SSF55811">
    <property type="entry name" value="Nudix"/>
    <property type="match status" value="1"/>
</dbReference>
<dbReference type="OrthoDB" id="1695362at2759"/>
<dbReference type="Pfam" id="PF00293">
    <property type="entry name" value="NUDIX"/>
    <property type="match status" value="1"/>
</dbReference>
<keyword evidence="6" id="KW-0464">Manganese</keyword>
<gene>
    <name evidence="8" type="ORF">BJ322DRAFT_1086998</name>
</gene>
<dbReference type="GO" id="GO:0016818">
    <property type="term" value="F:hydrolase activity, acting on acid anhydrides, in phosphorus-containing anhydrides"/>
    <property type="evidence" value="ECO:0007669"/>
    <property type="project" value="InterPro"/>
</dbReference>
<evidence type="ECO:0000256" key="4">
    <source>
        <dbReference type="ARBA" id="ARBA00022801"/>
    </source>
</evidence>
<dbReference type="InterPro" id="IPR039121">
    <property type="entry name" value="NUDT19"/>
</dbReference>
<dbReference type="Proteomes" id="UP000736335">
    <property type="component" value="Unassembled WGS sequence"/>
</dbReference>
<evidence type="ECO:0000256" key="2">
    <source>
        <dbReference type="ARBA" id="ARBA00001946"/>
    </source>
</evidence>
<keyword evidence="5" id="KW-0460">Magnesium</keyword>
<proteinExistence type="predicted"/>
<dbReference type="PANTHER" id="PTHR12318">
    <property type="entry name" value="TESTOSTERONE-REGULATED PROTEIN RP2"/>
    <property type="match status" value="1"/>
</dbReference>
<comment type="cofactor">
    <cofactor evidence="1">
        <name>Mn(2+)</name>
        <dbReference type="ChEBI" id="CHEBI:29035"/>
    </cofactor>
</comment>